<dbReference type="AlphaFoldDB" id="A0A067KJZ0"/>
<sequence>MSPLSATEDESSVEFSYGKNYLNAAATKKVEMEAKSSSYLMAVSYKSMVARLAKEDMVVVVVMVVEKDLNTWATLLTRWSTSTRHNGFIKLS</sequence>
<evidence type="ECO:0000313" key="2">
    <source>
        <dbReference type="Proteomes" id="UP000027138"/>
    </source>
</evidence>
<dbReference type="Proteomes" id="UP000027138">
    <property type="component" value="Unassembled WGS sequence"/>
</dbReference>
<protein>
    <submittedName>
        <fullName evidence="1">Uncharacterized protein</fullName>
    </submittedName>
</protein>
<reference evidence="1 2" key="1">
    <citation type="journal article" date="2014" name="PLoS ONE">
        <title>Global Analysis of Gene Expression Profiles in Physic Nut (Jatropha curcas L.) Seedlings Exposed to Salt Stress.</title>
        <authorList>
            <person name="Zhang L."/>
            <person name="Zhang C."/>
            <person name="Wu P."/>
            <person name="Chen Y."/>
            <person name="Li M."/>
            <person name="Jiang H."/>
            <person name="Wu G."/>
        </authorList>
    </citation>
    <scope>NUCLEOTIDE SEQUENCE [LARGE SCALE GENOMIC DNA]</scope>
    <source>
        <strain evidence="2">cv. GZQX0401</strain>
        <tissue evidence="1">Young leaves</tissue>
    </source>
</reference>
<evidence type="ECO:0000313" key="1">
    <source>
        <dbReference type="EMBL" id="KDP36561.1"/>
    </source>
</evidence>
<proteinExistence type="predicted"/>
<organism evidence="1 2">
    <name type="scientific">Jatropha curcas</name>
    <name type="common">Barbados nut</name>
    <dbReference type="NCBI Taxonomy" id="180498"/>
    <lineage>
        <taxon>Eukaryota</taxon>
        <taxon>Viridiplantae</taxon>
        <taxon>Streptophyta</taxon>
        <taxon>Embryophyta</taxon>
        <taxon>Tracheophyta</taxon>
        <taxon>Spermatophyta</taxon>
        <taxon>Magnoliopsida</taxon>
        <taxon>eudicotyledons</taxon>
        <taxon>Gunneridae</taxon>
        <taxon>Pentapetalae</taxon>
        <taxon>rosids</taxon>
        <taxon>fabids</taxon>
        <taxon>Malpighiales</taxon>
        <taxon>Euphorbiaceae</taxon>
        <taxon>Crotonoideae</taxon>
        <taxon>Jatropheae</taxon>
        <taxon>Jatropha</taxon>
    </lineage>
</organism>
<name>A0A067KJZ0_JATCU</name>
<gene>
    <name evidence="1" type="ORF">JCGZ_08328</name>
</gene>
<accession>A0A067KJZ0</accession>
<keyword evidence="2" id="KW-1185">Reference proteome</keyword>
<dbReference type="EMBL" id="KK914427">
    <property type="protein sequence ID" value="KDP36561.1"/>
    <property type="molecule type" value="Genomic_DNA"/>
</dbReference>